<keyword evidence="4 7" id="KW-0812">Transmembrane</keyword>
<feature type="domain" description="ABC transmembrane type-1" evidence="9">
    <location>
        <begin position="128"/>
        <end position="343"/>
    </location>
</feature>
<proteinExistence type="inferred from homology"/>
<feature type="transmembrane region" description="Helical" evidence="7">
    <location>
        <begin position="167"/>
        <end position="189"/>
    </location>
</feature>
<dbReference type="GO" id="GO:0055085">
    <property type="term" value="P:transmembrane transport"/>
    <property type="evidence" value="ECO:0007669"/>
    <property type="project" value="InterPro"/>
</dbReference>
<comment type="subcellular location">
    <subcellularLocation>
        <location evidence="1 7">Cell membrane</location>
        <topology evidence="1 7">Multi-pass membrane protein</topology>
    </subcellularLocation>
</comment>
<dbReference type="Proteomes" id="UP000460435">
    <property type="component" value="Unassembled WGS sequence"/>
</dbReference>
<feature type="transmembrane region" description="Helical" evidence="7">
    <location>
        <begin position="220"/>
        <end position="238"/>
    </location>
</feature>
<dbReference type="SUPFAM" id="SSF161098">
    <property type="entry name" value="MetI-like"/>
    <property type="match status" value="1"/>
</dbReference>
<keyword evidence="6 7" id="KW-0472">Membrane</keyword>
<evidence type="ECO:0000256" key="8">
    <source>
        <dbReference type="SAM" id="MobiDB-lite"/>
    </source>
</evidence>
<gene>
    <name evidence="10" type="ORF">F7O44_27480</name>
</gene>
<dbReference type="AlphaFoldDB" id="A0A7K3MC00"/>
<dbReference type="Gene3D" id="1.10.3720.10">
    <property type="entry name" value="MetI-like"/>
    <property type="match status" value="1"/>
</dbReference>
<keyword evidence="3" id="KW-1003">Cell membrane</keyword>
<dbReference type="Pfam" id="PF19300">
    <property type="entry name" value="BPD_transp_1_N"/>
    <property type="match status" value="1"/>
</dbReference>
<dbReference type="InterPro" id="IPR035906">
    <property type="entry name" value="MetI-like_sf"/>
</dbReference>
<comment type="similarity">
    <text evidence="7">Belongs to the binding-protein-dependent transport system permease family.</text>
</comment>
<dbReference type="PROSITE" id="PS50928">
    <property type="entry name" value="ABC_TM1"/>
    <property type="match status" value="1"/>
</dbReference>
<dbReference type="PANTHER" id="PTHR43376">
    <property type="entry name" value="OLIGOPEPTIDE TRANSPORT SYSTEM PERMEASE PROTEIN"/>
    <property type="match status" value="1"/>
</dbReference>
<name>A0A7K3MC00_9ACTN</name>
<keyword evidence="11" id="KW-1185">Reference proteome</keyword>
<dbReference type="GO" id="GO:0005886">
    <property type="term" value="C:plasma membrane"/>
    <property type="evidence" value="ECO:0007669"/>
    <property type="project" value="UniProtKB-SubCell"/>
</dbReference>
<dbReference type="PANTHER" id="PTHR43376:SF1">
    <property type="entry name" value="OLIGOPEPTIDE TRANSPORT SYSTEM PERMEASE PROTEIN"/>
    <property type="match status" value="1"/>
</dbReference>
<evidence type="ECO:0000313" key="10">
    <source>
        <dbReference type="EMBL" id="NDL60823.1"/>
    </source>
</evidence>
<evidence type="ECO:0000256" key="3">
    <source>
        <dbReference type="ARBA" id="ARBA00022475"/>
    </source>
</evidence>
<evidence type="ECO:0000256" key="2">
    <source>
        <dbReference type="ARBA" id="ARBA00022448"/>
    </source>
</evidence>
<evidence type="ECO:0000256" key="6">
    <source>
        <dbReference type="ARBA" id="ARBA00023136"/>
    </source>
</evidence>
<dbReference type="Pfam" id="PF00528">
    <property type="entry name" value="BPD_transp_1"/>
    <property type="match status" value="1"/>
</dbReference>
<comment type="caution">
    <text evidence="10">The sequence shown here is derived from an EMBL/GenBank/DDBJ whole genome shotgun (WGS) entry which is preliminary data.</text>
</comment>
<keyword evidence="5 7" id="KW-1133">Transmembrane helix</keyword>
<dbReference type="CDD" id="cd06261">
    <property type="entry name" value="TM_PBP2"/>
    <property type="match status" value="1"/>
</dbReference>
<feature type="transmembrane region" description="Helical" evidence="7">
    <location>
        <begin position="324"/>
        <end position="346"/>
    </location>
</feature>
<evidence type="ECO:0000256" key="1">
    <source>
        <dbReference type="ARBA" id="ARBA00004651"/>
    </source>
</evidence>
<evidence type="ECO:0000256" key="4">
    <source>
        <dbReference type="ARBA" id="ARBA00022692"/>
    </source>
</evidence>
<reference evidence="10 11" key="1">
    <citation type="submission" date="2019-11" db="EMBL/GenBank/DDBJ databases">
        <authorList>
            <person name="Li X.-J."/>
            <person name="Feng X.-M."/>
        </authorList>
    </citation>
    <scope>NUCLEOTIDE SEQUENCE [LARGE SCALE GENOMIC DNA]</scope>
    <source>
        <strain evidence="10 11">XMNu-373</strain>
    </source>
</reference>
<protein>
    <submittedName>
        <fullName evidence="10">ABC transporter permease subunit</fullName>
    </submittedName>
</protein>
<organism evidence="10 11">
    <name type="scientific">Phytoactinopolyspora mesophila</name>
    <dbReference type="NCBI Taxonomy" id="2650750"/>
    <lineage>
        <taxon>Bacteria</taxon>
        <taxon>Bacillati</taxon>
        <taxon>Actinomycetota</taxon>
        <taxon>Actinomycetes</taxon>
        <taxon>Jiangellales</taxon>
        <taxon>Jiangellaceae</taxon>
        <taxon>Phytoactinopolyspora</taxon>
    </lineage>
</organism>
<feature type="transmembrane region" description="Helical" evidence="7">
    <location>
        <begin position="274"/>
        <end position="295"/>
    </location>
</feature>
<feature type="region of interest" description="Disordered" evidence="8">
    <location>
        <begin position="1"/>
        <end position="26"/>
    </location>
</feature>
<evidence type="ECO:0000313" key="11">
    <source>
        <dbReference type="Proteomes" id="UP000460435"/>
    </source>
</evidence>
<dbReference type="RefSeq" id="WP_162453544.1">
    <property type="nucleotide sequence ID" value="NZ_WLZY01000015.1"/>
</dbReference>
<evidence type="ECO:0000256" key="5">
    <source>
        <dbReference type="ARBA" id="ARBA00022989"/>
    </source>
</evidence>
<sequence>MANEAATYLPAGSPEDSTGDAGPERRRSTAGFGRYVLNRASGAVVSLVAVLFTGFFIFRILPRDPVEQIMLNTPNATPELEAALRSEFGLDRPLLVQFWEYLTNTLSGDLGVSIQYQVPVTQIIADRLWPTVLLSGTALVLCVTVGFSQGAIAAWRNGSKFDKRTVNIALLLYAAPAFWVGMIAIIVFARELRLFPTGRMVSATTPNEFWPRLLDTAHHMVLPTLTMSAMLYAGYLLIMRASMLDEMGNDYITTARAKGLRDAVVRRKHAMRNALLPTTTLVFMAIGNVINGAVFTETVFTWPGLGYTFFQAISVPDLPVLQGLFIVFSASTILANLTADILYWFIDPRSRKA</sequence>
<dbReference type="EMBL" id="WLZY01000015">
    <property type="protein sequence ID" value="NDL60823.1"/>
    <property type="molecule type" value="Genomic_DNA"/>
</dbReference>
<dbReference type="InterPro" id="IPR000515">
    <property type="entry name" value="MetI-like"/>
</dbReference>
<dbReference type="InterPro" id="IPR045621">
    <property type="entry name" value="BPD_transp_1_N"/>
</dbReference>
<evidence type="ECO:0000256" key="7">
    <source>
        <dbReference type="RuleBase" id="RU363032"/>
    </source>
</evidence>
<feature type="transmembrane region" description="Helical" evidence="7">
    <location>
        <begin position="132"/>
        <end position="155"/>
    </location>
</feature>
<accession>A0A7K3MC00</accession>
<evidence type="ECO:0000259" key="9">
    <source>
        <dbReference type="PROSITE" id="PS50928"/>
    </source>
</evidence>
<keyword evidence="2 7" id="KW-0813">Transport</keyword>
<feature type="transmembrane region" description="Helical" evidence="7">
    <location>
        <begin position="36"/>
        <end position="61"/>
    </location>
</feature>